<dbReference type="STRING" id="1533.SAMN05443638_10693"/>
<accession>A0A1M4V145</accession>
<evidence type="ECO:0000313" key="2">
    <source>
        <dbReference type="EMBL" id="SHE62649.1"/>
    </source>
</evidence>
<dbReference type="Proteomes" id="UP000184035">
    <property type="component" value="Unassembled WGS sequence"/>
</dbReference>
<protein>
    <submittedName>
        <fullName evidence="2">BhlA holin family protein</fullName>
    </submittedName>
</protein>
<gene>
    <name evidence="2" type="ORF">SAMN05443638_10693</name>
</gene>
<proteinExistence type="predicted"/>
<dbReference type="InterPro" id="IPR024405">
    <property type="entry name" value="Phage_BhlA/UviB"/>
</dbReference>
<dbReference type="AlphaFoldDB" id="A0A1M4V145"/>
<keyword evidence="1" id="KW-0472">Membrane</keyword>
<evidence type="ECO:0000313" key="3">
    <source>
        <dbReference type="Proteomes" id="UP000184035"/>
    </source>
</evidence>
<feature type="transmembrane region" description="Helical" evidence="1">
    <location>
        <begin position="6"/>
        <end position="23"/>
    </location>
</feature>
<reference evidence="2 3" key="1">
    <citation type="submission" date="2016-11" db="EMBL/GenBank/DDBJ databases">
        <authorList>
            <person name="Jaros S."/>
            <person name="Januszkiewicz K."/>
            <person name="Wedrychowicz H."/>
        </authorList>
    </citation>
    <scope>NUCLEOTIDE SEQUENCE [LARGE SCALE GENOMIC DNA]</scope>
    <source>
        <strain evidence="2 3">DSM 2631</strain>
    </source>
</reference>
<name>A0A1M4V145_9CLOT</name>
<keyword evidence="1" id="KW-0812">Transmembrane</keyword>
<sequence length="67" mass="7869">MVVSQGIFACLFTYLLLYVLKTNSKREDKYQTTIDKNQTIIQDLANKFNVIEKVQKDVEDIKNKIEK</sequence>
<evidence type="ECO:0000256" key="1">
    <source>
        <dbReference type="SAM" id="Phobius"/>
    </source>
</evidence>
<keyword evidence="3" id="KW-1185">Reference proteome</keyword>
<keyword evidence="1" id="KW-1133">Transmembrane helix</keyword>
<dbReference type="EMBL" id="FQVM01000006">
    <property type="protein sequence ID" value="SHE62649.1"/>
    <property type="molecule type" value="Genomic_DNA"/>
</dbReference>
<dbReference type="Pfam" id="PF10960">
    <property type="entry name" value="Holin_BhlA"/>
    <property type="match status" value="1"/>
</dbReference>
<organism evidence="2 3">
    <name type="scientific">Clostridium fallax</name>
    <dbReference type="NCBI Taxonomy" id="1533"/>
    <lineage>
        <taxon>Bacteria</taxon>
        <taxon>Bacillati</taxon>
        <taxon>Bacillota</taxon>
        <taxon>Clostridia</taxon>
        <taxon>Eubacteriales</taxon>
        <taxon>Clostridiaceae</taxon>
        <taxon>Clostridium</taxon>
    </lineage>
</organism>